<dbReference type="EMBL" id="NHYD01002955">
    <property type="protein sequence ID" value="PPQ83890.1"/>
    <property type="molecule type" value="Genomic_DNA"/>
</dbReference>
<dbReference type="InParanoid" id="A0A409WZE7"/>
<reference evidence="1 2" key="1">
    <citation type="journal article" date="2018" name="Evol. Lett.">
        <title>Horizontal gene cluster transfer increased hallucinogenic mushroom diversity.</title>
        <authorList>
            <person name="Reynolds H.T."/>
            <person name="Vijayakumar V."/>
            <person name="Gluck-Thaler E."/>
            <person name="Korotkin H.B."/>
            <person name="Matheny P.B."/>
            <person name="Slot J.C."/>
        </authorList>
    </citation>
    <scope>NUCLEOTIDE SEQUENCE [LARGE SCALE GENOMIC DNA]</scope>
    <source>
        <strain evidence="1 2">2631</strain>
    </source>
</reference>
<dbReference type="Proteomes" id="UP000283269">
    <property type="component" value="Unassembled WGS sequence"/>
</dbReference>
<evidence type="ECO:0000313" key="1">
    <source>
        <dbReference type="EMBL" id="PPQ83890.1"/>
    </source>
</evidence>
<keyword evidence="2" id="KW-1185">Reference proteome</keyword>
<comment type="caution">
    <text evidence="1">The sequence shown here is derived from an EMBL/GenBank/DDBJ whole genome shotgun (WGS) entry which is preliminary data.</text>
</comment>
<gene>
    <name evidence="1" type="ORF">CVT25_000634</name>
</gene>
<proteinExistence type="predicted"/>
<protein>
    <submittedName>
        <fullName evidence="1">Uncharacterized protein</fullName>
    </submittedName>
</protein>
<evidence type="ECO:0000313" key="2">
    <source>
        <dbReference type="Proteomes" id="UP000283269"/>
    </source>
</evidence>
<accession>A0A409WZE7</accession>
<name>A0A409WZE7_PSICY</name>
<dbReference type="AlphaFoldDB" id="A0A409WZE7"/>
<organism evidence="1 2">
    <name type="scientific">Psilocybe cyanescens</name>
    <dbReference type="NCBI Taxonomy" id="93625"/>
    <lineage>
        <taxon>Eukaryota</taxon>
        <taxon>Fungi</taxon>
        <taxon>Dikarya</taxon>
        <taxon>Basidiomycota</taxon>
        <taxon>Agaricomycotina</taxon>
        <taxon>Agaricomycetes</taxon>
        <taxon>Agaricomycetidae</taxon>
        <taxon>Agaricales</taxon>
        <taxon>Agaricineae</taxon>
        <taxon>Strophariaceae</taxon>
        <taxon>Psilocybe</taxon>
    </lineage>
</organism>
<sequence>MSHTTTKMQLIPQSGSPLSHMPSAGCETHLPFFTKGNNIGVCSEERFLRARLIPDRHDRCEHQLACISSRIKGDAFGTECAQPLLRLCVTLVAIAIPA</sequence>